<evidence type="ECO:0000256" key="1">
    <source>
        <dbReference type="ARBA" id="ARBA00023015"/>
    </source>
</evidence>
<keyword evidence="2 4" id="KW-0238">DNA-binding</keyword>
<feature type="DNA-binding region" description="H-T-H motif" evidence="4">
    <location>
        <begin position="38"/>
        <end position="57"/>
    </location>
</feature>
<evidence type="ECO:0000256" key="3">
    <source>
        <dbReference type="ARBA" id="ARBA00023163"/>
    </source>
</evidence>
<dbReference type="RefSeq" id="WP_344928652.1">
    <property type="nucleotide sequence ID" value="NZ_BAAAYK010000038.1"/>
</dbReference>
<keyword evidence="1" id="KW-0805">Transcription regulation</keyword>
<dbReference type="EMBL" id="BAAAYK010000038">
    <property type="protein sequence ID" value="GAA3360355.1"/>
    <property type="molecule type" value="Genomic_DNA"/>
</dbReference>
<comment type="caution">
    <text evidence="6">The sequence shown here is derived from an EMBL/GenBank/DDBJ whole genome shotgun (WGS) entry which is preliminary data.</text>
</comment>
<reference evidence="7" key="1">
    <citation type="journal article" date="2019" name="Int. J. Syst. Evol. Microbiol.">
        <title>The Global Catalogue of Microorganisms (GCM) 10K type strain sequencing project: providing services to taxonomists for standard genome sequencing and annotation.</title>
        <authorList>
            <consortium name="The Broad Institute Genomics Platform"/>
            <consortium name="The Broad Institute Genome Sequencing Center for Infectious Disease"/>
            <person name="Wu L."/>
            <person name="Ma J."/>
        </authorList>
    </citation>
    <scope>NUCLEOTIDE SEQUENCE [LARGE SCALE GENOMIC DNA]</scope>
    <source>
        <strain evidence="7">JCM 9687</strain>
    </source>
</reference>
<dbReference type="Proteomes" id="UP001500483">
    <property type="component" value="Unassembled WGS sequence"/>
</dbReference>
<dbReference type="Pfam" id="PF00440">
    <property type="entry name" value="TetR_N"/>
    <property type="match status" value="1"/>
</dbReference>
<dbReference type="Pfam" id="PF17754">
    <property type="entry name" value="TetR_C_14"/>
    <property type="match status" value="1"/>
</dbReference>
<dbReference type="SUPFAM" id="SSF46689">
    <property type="entry name" value="Homeodomain-like"/>
    <property type="match status" value="1"/>
</dbReference>
<dbReference type="InterPro" id="IPR023772">
    <property type="entry name" value="DNA-bd_HTH_TetR-type_CS"/>
</dbReference>
<accession>A0ABP6RVH5</accession>
<proteinExistence type="predicted"/>
<organism evidence="6 7">
    <name type="scientific">Saccharopolyspora gregorii</name>
    <dbReference type="NCBI Taxonomy" id="33914"/>
    <lineage>
        <taxon>Bacteria</taxon>
        <taxon>Bacillati</taxon>
        <taxon>Actinomycetota</taxon>
        <taxon>Actinomycetes</taxon>
        <taxon>Pseudonocardiales</taxon>
        <taxon>Pseudonocardiaceae</taxon>
        <taxon>Saccharopolyspora</taxon>
    </lineage>
</organism>
<dbReference type="PROSITE" id="PS01081">
    <property type="entry name" value="HTH_TETR_1"/>
    <property type="match status" value="1"/>
</dbReference>
<name>A0ABP6RVH5_9PSEU</name>
<feature type="domain" description="HTH tetR-type" evidence="5">
    <location>
        <begin position="15"/>
        <end position="75"/>
    </location>
</feature>
<dbReference type="InterPro" id="IPR050109">
    <property type="entry name" value="HTH-type_TetR-like_transc_reg"/>
</dbReference>
<evidence type="ECO:0000256" key="4">
    <source>
        <dbReference type="PROSITE-ProRule" id="PRU00335"/>
    </source>
</evidence>
<keyword evidence="3" id="KW-0804">Transcription</keyword>
<dbReference type="PRINTS" id="PR00455">
    <property type="entry name" value="HTHTETR"/>
</dbReference>
<dbReference type="InterPro" id="IPR009057">
    <property type="entry name" value="Homeodomain-like_sf"/>
</dbReference>
<evidence type="ECO:0000313" key="6">
    <source>
        <dbReference type="EMBL" id="GAA3360355.1"/>
    </source>
</evidence>
<protein>
    <submittedName>
        <fullName evidence="6">TetR/AcrR family transcriptional regulator</fullName>
    </submittedName>
</protein>
<dbReference type="PANTHER" id="PTHR30055">
    <property type="entry name" value="HTH-TYPE TRANSCRIPTIONAL REGULATOR RUTR"/>
    <property type="match status" value="1"/>
</dbReference>
<keyword evidence="7" id="KW-1185">Reference proteome</keyword>
<gene>
    <name evidence="6" type="ORF">GCM10020366_40010</name>
</gene>
<sequence>MPTPEPAGRRERKKAQTRARIAETALELFLERGFAEVTTAEVAEAADVSVTTLFNHFPSKEALVVDEDAEREAALVAAVHDREPGTSVVDALHRYFSGVREALLGDDGGARFREFRRLVRSSPSLVEHMDRMWARHETSLAAAIAEDAGAPADDPAARALAHLVLAARSVPGDPGAGFDAAFALLRAAWPPDDWPTG</sequence>
<dbReference type="PANTHER" id="PTHR30055:SF234">
    <property type="entry name" value="HTH-TYPE TRANSCRIPTIONAL REGULATOR BETI"/>
    <property type="match status" value="1"/>
</dbReference>
<dbReference type="Gene3D" id="1.10.357.10">
    <property type="entry name" value="Tetracycline Repressor, domain 2"/>
    <property type="match status" value="1"/>
</dbReference>
<dbReference type="InterPro" id="IPR001647">
    <property type="entry name" value="HTH_TetR"/>
</dbReference>
<dbReference type="PROSITE" id="PS50977">
    <property type="entry name" value="HTH_TETR_2"/>
    <property type="match status" value="1"/>
</dbReference>
<dbReference type="InterPro" id="IPR041347">
    <property type="entry name" value="MftR_C"/>
</dbReference>
<evidence type="ECO:0000313" key="7">
    <source>
        <dbReference type="Proteomes" id="UP001500483"/>
    </source>
</evidence>
<evidence type="ECO:0000259" key="5">
    <source>
        <dbReference type="PROSITE" id="PS50977"/>
    </source>
</evidence>
<dbReference type="Gene3D" id="1.10.10.60">
    <property type="entry name" value="Homeodomain-like"/>
    <property type="match status" value="1"/>
</dbReference>
<evidence type="ECO:0000256" key="2">
    <source>
        <dbReference type="ARBA" id="ARBA00023125"/>
    </source>
</evidence>